<evidence type="ECO:0000256" key="1">
    <source>
        <dbReference type="SAM" id="Phobius"/>
    </source>
</evidence>
<keyword evidence="1" id="KW-1133">Transmembrane helix</keyword>
<feature type="transmembrane region" description="Helical" evidence="1">
    <location>
        <begin position="25"/>
        <end position="45"/>
    </location>
</feature>
<organism evidence="3 4">
    <name type="scientific">Brevibacillus ruminantium</name>
    <dbReference type="NCBI Taxonomy" id="2950604"/>
    <lineage>
        <taxon>Bacteria</taxon>
        <taxon>Bacillati</taxon>
        <taxon>Bacillota</taxon>
        <taxon>Bacilli</taxon>
        <taxon>Bacillales</taxon>
        <taxon>Paenibacillaceae</taxon>
        <taxon>Brevibacillus</taxon>
    </lineage>
</organism>
<proteinExistence type="predicted"/>
<dbReference type="Pfam" id="PF02698">
    <property type="entry name" value="DUF218"/>
    <property type="match status" value="1"/>
</dbReference>
<gene>
    <name evidence="3" type="ORF">NDK47_20000</name>
</gene>
<dbReference type="PANTHER" id="PTHR30336">
    <property type="entry name" value="INNER MEMBRANE PROTEIN, PROBABLE PERMEASE"/>
    <property type="match status" value="1"/>
</dbReference>
<dbReference type="InterPro" id="IPR014729">
    <property type="entry name" value="Rossmann-like_a/b/a_fold"/>
</dbReference>
<evidence type="ECO:0000313" key="4">
    <source>
        <dbReference type="Proteomes" id="UP001056500"/>
    </source>
</evidence>
<dbReference type="InterPro" id="IPR051599">
    <property type="entry name" value="Cell_Envelope_Assoc"/>
</dbReference>
<name>A0ABY4WEL9_9BACL</name>
<sequence>MSLQRLKSKDTSSAVKQKKSKARGFFRILGICLLLFGCWSAYLLWKMDRTIQEAVPRKADVAIVLGAAIWGDRPSPGLRERLDEGLKLFQEGYVSYLLVSGGLGEGKTQTEAAVMRNYLVEQGVPAERILLEPKSSDTYENLLFSKEVMQEHGLSRALVVSHDYHLARAIDMAHSLEMDATPVGVTSHVLYGPYHKAREVLALTKWHLSPF</sequence>
<feature type="domain" description="DUF218" evidence="2">
    <location>
        <begin position="60"/>
        <end position="190"/>
    </location>
</feature>
<dbReference type="CDD" id="cd06259">
    <property type="entry name" value="YdcF-like"/>
    <property type="match status" value="1"/>
</dbReference>
<dbReference type="InterPro" id="IPR003848">
    <property type="entry name" value="DUF218"/>
</dbReference>
<keyword evidence="4" id="KW-1185">Reference proteome</keyword>
<dbReference type="Proteomes" id="UP001056500">
    <property type="component" value="Chromosome"/>
</dbReference>
<reference evidence="3" key="1">
    <citation type="submission" date="2022-06" db="EMBL/GenBank/DDBJ databases">
        <title>Genome sequencing of Brevibacillus sp. BB3-R1.</title>
        <authorList>
            <person name="Heo J."/>
            <person name="Lee D."/>
            <person name="Won M."/>
            <person name="Han B.-H."/>
            <person name="Hong S.-B."/>
            <person name="Kwon S.-W."/>
        </authorList>
    </citation>
    <scope>NUCLEOTIDE SEQUENCE</scope>
    <source>
        <strain evidence="3">BB3-R1</strain>
    </source>
</reference>
<accession>A0ABY4WEL9</accession>
<protein>
    <submittedName>
        <fullName evidence="3">YdcF family protein</fullName>
    </submittedName>
</protein>
<keyword evidence="1" id="KW-0472">Membrane</keyword>
<dbReference type="EMBL" id="CP098755">
    <property type="protein sequence ID" value="USG64412.1"/>
    <property type="molecule type" value="Genomic_DNA"/>
</dbReference>
<dbReference type="PANTHER" id="PTHR30336:SF4">
    <property type="entry name" value="ENVELOPE BIOGENESIS FACTOR ELYC"/>
    <property type="match status" value="1"/>
</dbReference>
<evidence type="ECO:0000313" key="3">
    <source>
        <dbReference type="EMBL" id="USG64412.1"/>
    </source>
</evidence>
<dbReference type="Gene3D" id="3.40.50.620">
    <property type="entry name" value="HUPs"/>
    <property type="match status" value="1"/>
</dbReference>
<keyword evidence="1" id="KW-0812">Transmembrane</keyword>
<dbReference type="RefSeq" id="WP_251871524.1">
    <property type="nucleotide sequence ID" value="NZ_CP098755.1"/>
</dbReference>
<evidence type="ECO:0000259" key="2">
    <source>
        <dbReference type="Pfam" id="PF02698"/>
    </source>
</evidence>